<dbReference type="Proteomes" id="UP000076552">
    <property type="component" value="Unassembled WGS sequence"/>
</dbReference>
<reference evidence="2 3" key="1">
    <citation type="submission" date="2015-06" db="EMBL/GenBank/DDBJ databases">
        <title>Survival trade-offs in plant roots during colonization by closely related pathogenic and mutualistic fungi.</title>
        <authorList>
            <person name="Hacquard S."/>
            <person name="Kracher B."/>
            <person name="Hiruma K."/>
            <person name="Weinman A."/>
            <person name="Muench P."/>
            <person name="Garrido Oter R."/>
            <person name="Ver Loren van Themaat E."/>
            <person name="Dallerey J.-F."/>
            <person name="Damm U."/>
            <person name="Henrissat B."/>
            <person name="Lespinet O."/>
            <person name="Thon M."/>
            <person name="Kemen E."/>
            <person name="McHardy A.C."/>
            <person name="Schulze-Lefert P."/>
            <person name="O'Connell R.J."/>
        </authorList>
    </citation>
    <scope>NUCLEOTIDE SEQUENCE [LARGE SCALE GENOMIC DNA]</scope>
    <source>
        <strain evidence="2 3">0861</strain>
    </source>
</reference>
<sequence length="65" mass="6856">MLDNRNECRDVVVCSRKLAVSTSSSHHGTSISGSECRLAACTKTGLGDSGKAVGEKQKTEADERS</sequence>
<organism evidence="2 3">
    <name type="scientific">Colletotrichum tofieldiae</name>
    <dbReference type="NCBI Taxonomy" id="708197"/>
    <lineage>
        <taxon>Eukaryota</taxon>
        <taxon>Fungi</taxon>
        <taxon>Dikarya</taxon>
        <taxon>Ascomycota</taxon>
        <taxon>Pezizomycotina</taxon>
        <taxon>Sordariomycetes</taxon>
        <taxon>Hypocreomycetidae</taxon>
        <taxon>Glomerellales</taxon>
        <taxon>Glomerellaceae</taxon>
        <taxon>Colletotrichum</taxon>
        <taxon>Colletotrichum spaethianum species complex</taxon>
    </lineage>
</organism>
<evidence type="ECO:0000313" key="3">
    <source>
        <dbReference type="Proteomes" id="UP000076552"/>
    </source>
</evidence>
<feature type="non-terminal residue" evidence="2">
    <location>
        <position position="65"/>
    </location>
</feature>
<evidence type="ECO:0000313" key="2">
    <source>
        <dbReference type="EMBL" id="KZL69953.1"/>
    </source>
</evidence>
<feature type="region of interest" description="Disordered" evidence="1">
    <location>
        <begin position="44"/>
        <end position="65"/>
    </location>
</feature>
<dbReference type="AlphaFoldDB" id="A0A166RYI3"/>
<keyword evidence="3" id="KW-1185">Reference proteome</keyword>
<evidence type="ECO:0000256" key="1">
    <source>
        <dbReference type="SAM" id="MobiDB-lite"/>
    </source>
</evidence>
<name>A0A166RYI3_9PEZI</name>
<comment type="caution">
    <text evidence="2">The sequence shown here is derived from an EMBL/GenBank/DDBJ whole genome shotgun (WGS) entry which is preliminary data.</text>
</comment>
<proteinExistence type="predicted"/>
<feature type="compositionally biased region" description="Basic and acidic residues" evidence="1">
    <location>
        <begin position="53"/>
        <end position="65"/>
    </location>
</feature>
<gene>
    <name evidence="2" type="ORF">CT0861_13265</name>
</gene>
<accession>A0A166RYI3</accession>
<dbReference type="EMBL" id="LFIV01000098">
    <property type="protein sequence ID" value="KZL69953.1"/>
    <property type="molecule type" value="Genomic_DNA"/>
</dbReference>
<protein>
    <submittedName>
        <fullName evidence="2">Uncharacterized protein</fullName>
    </submittedName>
</protein>